<sequence>MVKQPVQKQTYLASDIIRFREGLPGFPERTQFVIVQEEDISPFEWLLSVGENNLELRFAILNPVFVYPNYEPEISDAYLRDLGVTSPEDVLLYVIVTINDDMKKTTANLSGPVVINKHTGMARQVVLDSDRYSTKEPLVRD</sequence>
<dbReference type="InterPro" id="IPR003775">
    <property type="entry name" value="Flagellar_assembly_factor_FliW"/>
</dbReference>
<dbReference type="Gene3D" id="2.30.290.10">
    <property type="entry name" value="BH3618-like"/>
    <property type="match status" value="1"/>
</dbReference>
<organism evidence="5 6">
    <name type="scientific">Chitinivibrio alkaliphilus ACht1</name>
    <dbReference type="NCBI Taxonomy" id="1313304"/>
    <lineage>
        <taxon>Bacteria</taxon>
        <taxon>Pseudomonadati</taxon>
        <taxon>Fibrobacterota</taxon>
        <taxon>Chitinivibrionia</taxon>
        <taxon>Chitinivibrionales</taxon>
        <taxon>Chitinivibrionaceae</taxon>
        <taxon>Chitinivibrio</taxon>
    </lineage>
</organism>
<dbReference type="HAMAP" id="MF_01185">
    <property type="entry name" value="FliW"/>
    <property type="match status" value="1"/>
</dbReference>
<comment type="caution">
    <text evidence="5">The sequence shown here is derived from an EMBL/GenBank/DDBJ whole genome shotgun (WGS) entry which is preliminary data.</text>
</comment>
<keyword evidence="2 4" id="KW-1005">Bacterial flagellum biogenesis</keyword>
<comment type="subunit">
    <text evidence="4">Interacts with translational regulator CsrA and flagellin(s).</text>
</comment>
<evidence type="ECO:0000256" key="1">
    <source>
        <dbReference type="ARBA" id="ARBA00022490"/>
    </source>
</evidence>
<gene>
    <name evidence="4" type="primary">fliW</name>
    <name evidence="5" type="ORF">CALK_0172</name>
</gene>
<proteinExistence type="inferred from homology"/>
<comment type="similarity">
    <text evidence="4">Belongs to the FliW family.</text>
</comment>
<dbReference type="Pfam" id="PF02623">
    <property type="entry name" value="FliW"/>
    <property type="match status" value="1"/>
</dbReference>
<dbReference type="GO" id="GO:0006417">
    <property type="term" value="P:regulation of translation"/>
    <property type="evidence" value="ECO:0007669"/>
    <property type="project" value="UniProtKB-KW"/>
</dbReference>
<evidence type="ECO:0000256" key="2">
    <source>
        <dbReference type="ARBA" id="ARBA00022795"/>
    </source>
</evidence>
<dbReference type="eggNOG" id="COG1699">
    <property type="taxonomic scope" value="Bacteria"/>
</dbReference>
<keyword evidence="5" id="KW-0966">Cell projection</keyword>
<dbReference type="GO" id="GO:0005737">
    <property type="term" value="C:cytoplasm"/>
    <property type="evidence" value="ECO:0007669"/>
    <property type="project" value="UniProtKB-SubCell"/>
</dbReference>
<dbReference type="Proteomes" id="UP000017148">
    <property type="component" value="Unassembled WGS sequence"/>
</dbReference>
<evidence type="ECO:0000256" key="4">
    <source>
        <dbReference type="HAMAP-Rule" id="MF_01185"/>
    </source>
</evidence>
<comment type="function">
    <text evidence="4">Acts as an anti-CsrA protein, binds CsrA and prevents it from repressing translation of its target genes, one of which is flagellin. Binds to flagellin and participates in the assembly of the flagellum.</text>
</comment>
<comment type="subcellular location">
    <subcellularLocation>
        <location evidence="4">Cytoplasm</location>
    </subcellularLocation>
</comment>
<name>U7DBH7_9BACT</name>
<evidence type="ECO:0000313" key="5">
    <source>
        <dbReference type="EMBL" id="ERP39372.1"/>
    </source>
</evidence>
<dbReference type="SUPFAM" id="SSF141457">
    <property type="entry name" value="BH3618-like"/>
    <property type="match status" value="1"/>
</dbReference>
<evidence type="ECO:0000313" key="6">
    <source>
        <dbReference type="Proteomes" id="UP000017148"/>
    </source>
</evidence>
<keyword evidence="5" id="KW-0969">Cilium</keyword>
<dbReference type="OrthoDB" id="9801235at2"/>
<dbReference type="PANTHER" id="PTHR39190">
    <property type="entry name" value="FLAGELLAR ASSEMBLY FACTOR FLIW"/>
    <property type="match status" value="1"/>
</dbReference>
<reference evidence="5 6" key="1">
    <citation type="journal article" date="2013" name="Environ. Microbiol.">
        <title>Genome analysis of Chitinivibrio alkaliphilus gen. nov., sp. nov., a novel extremely haloalkaliphilic anaerobic chitinolytic bacterium from the candidate phylum Termite Group 3.</title>
        <authorList>
            <person name="Sorokin D.Y."/>
            <person name="Gumerov V.M."/>
            <person name="Rakitin A.L."/>
            <person name="Beletsky A.V."/>
            <person name="Damste J.S."/>
            <person name="Muyzer G."/>
            <person name="Mardanov A.V."/>
            <person name="Ravin N.V."/>
        </authorList>
    </citation>
    <scope>NUCLEOTIDE SEQUENCE [LARGE SCALE GENOMIC DNA]</scope>
    <source>
        <strain evidence="5 6">ACht1</strain>
    </source>
</reference>
<protein>
    <recommendedName>
        <fullName evidence="4">Flagellar assembly factor FliW</fullName>
    </recommendedName>
</protein>
<dbReference type="PANTHER" id="PTHR39190:SF1">
    <property type="entry name" value="FLAGELLAR ASSEMBLY FACTOR FLIW"/>
    <property type="match status" value="1"/>
</dbReference>
<keyword evidence="6" id="KW-1185">Reference proteome</keyword>
<dbReference type="EMBL" id="ASJR01000001">
    <property type="protein sequence ID" value="ERP39372.1"/>
    <property type="molecule type" value="Genomic_DNA"/>
</dbReference>
<dbReference type="STRING" id="1313304.CALK_0172"/>
<dbReference type="AlphaFoldDB" id="U7DBH7"/>
<dbReference type="GO" id="GO:0044780">
    <property type="term" value="P:bacterial-type flagellum assembly"/>
    <property type="evidence" value="ECO:0007669"/>
    <property type="project" value="UniProtKB-UniRule"/>
</dbReference>
<dbReference type="InterPro" id="IPR024046">
    <property type="entry name" value="Flagellar_assmbl_FliW_dom_sf"/>
</dbReference>
<keyword evidence="3 4" id="KW-0810">Translation regulation</keyword>
<evidence type="ECO:0000256" key="3">
    <source>
        <dbReference type="ARBA" id="ARBA00022845"/>
    </source>
</evidence>
<accession>U7DBH7</accession>
<dbReference type="RefSeq" id="WP_022635732.1">
    <property type="nucleotide sequence ID" value="NZ_ASJR01000001.1"/>
</dbReference>
<keyword evidence="4" id="KW-0143">Chaperone</keyword>
<keyword evidence="1 4" id="KW-0963">Cytoplasm</keyword>
<keyword evidence="5" id="KW-0282">Flagellum</keyword>